<dbReference type="Gene3D" id="3.40.1390.10">
    <property type="entry name" value="MurE/MurF, N-terminal domain"/>
    <property type="match status" value="1"/>
</dbReference>
<keyword evidence="8 10" id="KW-0131">Cell cycle</keyword>
<dbReference type="SUPFAM" id="SSF53244">
    <property type="entry name" value="MurD-like peptide ligases, peptide-binding domain"/>
    <property type="match status" value="1"/>
</dbReference>
<evidence type="ECO:0000256" key="7">
    <source>
        <dbReference type="ARBA" id="ARBA00022984"/>
    </source>
</evidence>
<evidence type="ECO:0000256" key="6">
    <source>
        <dbReference type="ARBA" id="ARBA00022960"/>
    </source>
</evidence>
<keyword evidence="1 10" id="KW-0963">Cytoplasm</keyword>
<dbReference type="InterPro" id="IPR035911">
    <property type="entry name" value="MurE/MurF_N"/>
</dbReference>
<reference evidence="15" key="1">
    <citation type="submission" date="2020-09" db="EMBL/GenBank/DDBJ databases">
        <title>A novel bacterium of genus Hazenella, isolated from South China Sea.</title>
        <authorList>
            <person name="Huang H."/>
            <person name="Mo K."/>
            <person name="Hu Y."/>
        </authorList>
    </citation>
    <scope>NUCLEOTIDE SEQUENCE</scope>
    <source>
        <strain evidence="15">IB182357</strain>
    </source>
</reference>
<dbReference type="InterPro" id="IPR036565">
    <property type="entry name" value="Mur-like_cat_sf"/>
</dbReference>
<keyword evidence="7 10" id="KW-0573">Peptidoglycan synthesis</keyword>
<dbReference type="InterPro" id="IPR013221">
    <property type="entry name" value="Mur_ligase_cen"/>
</dbReference>
<dbReference type="GO" id="GO:0005737">
    <property type="term" value="C:cytoplasm"/>
    <property type="evidence" value="ECO:0007669"/>
    <property type="project" value="UniProtKB-SubCell"/>
</dbReference>
<comment type="catalytic activity">
    <reaction evidence="10 11">
        <text>D-alanyl-D-alanine + UDP-N-acetyl-alpha-D-muramoyl-L-alanyl-gamma-D-glutamyl-meso-2,6-diaminopimelate + ATP = UDP-N-acetyl-alpha-D-muramoyl-L-alanyl-gamma-D-glutamyl-meso-2,6-diaminopimeloyl-D-alanyl-D-alanine + ADP + phosphate + H(+)</text>
        <dbReference type="Rhea" id="RHEA:28374"/>
        <dbReference type="ChEBI" id="CHEBI:15378"/>
        <dbReference type="ChEBI" id="CHEBI:30616"/>
        <dbReference type="ChEBI" id="CHEBI:43474"/>
        <dbReference type="ChEBI" id="CHEBI:57822"/>
        <dbReference type="ChEBI" id="CHEBI:61386"/>
        <dbReference type="ChEBI" id="CHEBI:83905"/>
        <dbReference type="ChEBI" id="CHEBI:456216"/>
        <dbReference type="EC" id="6.3.2.10"/>
    </reaction>
</comment>
<dbReference type="SUPFAM" id="SSF63418">
    <property type="entry name" value="MurE/MurF N-terminal domain"/>
    <property type="match status" value="1"/>
</dbReference>
<dbReference type="EC" id="6.3.2.10" evidence="10 11"/>
<comment type="subcellular location">
    <subcellularLocation>
        <location evidence="10 11">Cytoplasm</location>
    </subcellularLocation>
</comment>
<feature type="domain" description="Mur ligase C-terminal" evidence="13">
    <location>
        <begin position="316"/>
        <end position="439"/>
    </location>
</feature>
<evidence type="ECO:0000256" key="10">
    <source>
        <dbReference type="HAMAP-Rule" id="MF_02019"/>
    </source>
</evidence>
<dbReference type="InterPro" id="IPR005863">
    <property type="entry name" value="UDP-N-AcMur_synth"/>
</dbReference>
<dbReference type="GO" id="GO:0071555">
    <property type="term" value="P:cell wall organization"/>
    <property type="evidence" value="ECO:0007669"/>
    <property type="project" value="UniProtKB-KW"/>
</dbReference>
<keyword evidence="4 10" id="KW-0547">Nucleotide-binding</keyword>
<dbReference type="AlphaFoldDB" id="A0A926NCZ3"/>
<dbReference type="GO" id="GO:0051301">
    <property type="term" value="P:cell division"/>
    <property type="evidence" value="ECO:0007669"/>
    <property type="project" value="UniProtKB-KW"/>
</dbReference>
<evidence type="ECO:0000256" key="4">
    <source>
        <dbReference type="ARBA" id="ARBA00022741"/>
    </source>
</evidence>
<keyword evidence="9 10" id="KW-0961">Cell wall biogenesis/degradation</keyword>
<comment type="function">
    <text evidence="10 11">Involved in cell wall formation. Catalyzes the final step in the synthesis of UDP-N-acetylmuramoyl-pentapeptide, the precursor of murein.</text>
</comment>
<evidence type="ECO:0000256" key="9">
    <source>
        <dbReference type="ARBA" id="ARBA00023316"/>
    </source>
</evidence>
<evidence type="ECO:0000259" key="13">
    <source>
        <dbReference type="Pfam" id="PF02875"/>
    </source>
</evidence>
<feature type="binding site" evidence="10">
    <location>
        <begin position="116"/>
        <end position="122"/>
    </location>
    <ligand>
        <name>ATP</name>
        <dbReference type="ChEBI" id="CHEBI:30616"/>
    </ligand>
</feature>
<dbReference type="HAMAP" id="MF_02019">
    <property type="entry name" value="MurF"/>
    <property type="match status" value="1"/>
</dbReference>
<dbReference type="Pfam" id="PF02875">
    <property type="entry name" value="Mur_ligase_C"/>
    <property type="match status" value="1"/>
</dbReference>
<feature type="domain" description="Mur ligase central" evidence="14">
    <location>
        <begin position="114"/>
        <end position="293"/>
    </location>
</feature>
<comment type="similarity">
    <text evidence="10">Belongs to the MurCDEF family. MurF subfamily.</text>
</comment>
<keyword evidence="5 10" id="KW-0067">ATP-binding</keyword>
<gene>
    <name evidence="10" type="primary">murF</name>
    <name evidence="15" type="ORF">IC620_02990</name>
</gene>
<evidence type="ECO:0000256" key="1">
    <source>
        <dbReference type="ARBA" id="ARBA00022490"/>
    </source>
</evidence>
<evidence type="ECO:0000256" key="2">
    <source>
        <dbReference type="ARBA" id="ARBA00022598"/>
    </source>
</evidence>
<dbReference type="PANTHER" id="PTHR43024">
    <property type="entry name" value="UDP-N-ACETYLMURAMOYL-TRIPEPTIDE--D-ALANYL-D-ALANINE LIGASE"/>
    <property type="match status" value="1"/>
</dbReference>
<dbReference type="Pfam" id="PF08245">
    <property type="entry name" value="Mur_ligase_M"/>
    <property type="match status" value="1"/>
</dbReference>
<dbReference type="InterPro" id="IPR000713">
    <property type="entry name" value="Mur_ligase_N"/>
</dbReference>
<keyword evidence="3 10" id="KW-0132">Cell division</keyword>
<dbReference type="InterPro" id="IPR004101">
    <property type="entry name" value="Mur_ligase_C"/>
</dbReference>
<dbReference type="EMBL" id="JACXAH010000003">
    <property type="protein sequence ID" value="MBD1371319.1"/>
    <property type="molecule type" value="Genomic_DNA"/>
</dbReference>
<evidence type="ECO:0000313" key="15">
    <source>
        <dbReference type="EMBL" id="MBD1371319.1"/>
    </source>
</evidence>
<keyword evidence="6 10" id="KW-0133">Cell shape</keyword>
<dbReference type="Gene3D" id="3.40.1190.10">
    <property type="entry name" value="Mur-like, catalytic domain"/>
    <property type="match status" value="1"/>
</dbReference>
<keyword evidence="16" id="KW-1185">Reference proteome</keyword>
<keyword evidence="2 10" id="KW-0436">Ligase</keyword>
<evidence type="ECO:0000256" key="8">
    <source>
        <dbReference type="ARBA" id="ARBA00023306"/>
    </source>
</evidence>
<dbReference type="InterPro" id="IPR051046">
    <property type="entry name" value="MurCDEF_CellWall_CoF430Synth"/>
</dbReference>
<dbReference type="GO" id="GO:0009252">
    <property type="term" value="P:peptidoglycan biosynthetic process"/>
    <property type="evidence" value="ECO:0007669"/>
    <property type="project" value="UniProtKB-UniRule"/>
</dbReference>
<dbReference type="Pfam" id="PF01225">
    <property type="entry name" value="Mur_ligase"/>
    <property type="match status" value="1"/>
</dbReference>
<accession>A0A926NCZ3</accession>
<comment type="caution">
    <text evidence="15">The sequence shown here is derived from an EMBL/GenBank/DDBJ whole genome shotgun (WGS) entry which is preliminary data.</text>
</comment>
<dbReference type="PANTHER" id="PTHR43024:SF1">
    <property type="entry name" value="UDP-N-ACETYLMURAMOYL-TRIPEPTIDE--D-ALANYL-D-ALANINE LIGASE"/>
    <property type="match status" value="1"/>
</dbReference>
<dbReference type="Proteomes" id="UP000661691">
    <property type="component" value="Unassembled WGS sequence"/>
</dbReference>
<dbReference type="Gene3D" id="3.90.190.20">
    <property type="entry name" value="Mur ligase, C-terminal domain"/>
    <property type="match status" value="1"/>
</dbReference>
<name>A0A926NCZ3_9BACL</name>
<dbReference type="GO" id="GO:0008360">
    <property type="term" value="P:regulation of cell shape"/>
    <property type="evidence" value="ECO:0007669"/>
    <property type="project" value="UniProtKB-KW"/>
</dbReference>
<evidence type="ECO:0000256" key="5">
    <source>
        <dbReference type="ARBA" id="ARBA00022840"/>
    </source>
</evidence>
<sequence length="461" mass="50835">MMIERTARWLARESNGELIADPADRYRMVRGVSTDTRTLQINNVYVPLVGEHFDGHDFVEQAIEKGAAAILWQEHYPLPSTCELPIIRVQDTLRALQMIATSYRQELDASIVAITGSNGKTTTKDLTASILERQYRVHKTAGNLNNHIGVPLTLLSMPEDTEIGIIEMGMNHAGEIGLLSKMAHPNIAVITNIGESHIEFLGSREGITKAKLEILEGLAEDGVFICDGDEPLLTPAKPHIRVGYQAECEDSPLHIESKGSEGFTFQSKQTGTHFVLPLLGRHNLKNALLAIAVGRQYQITEAELRDRLMRVQLSGMRLELKTARNGMAIINDAYNASPTSMRAALDLLAEIHPNKEKWALLGDINEIGDQSEYYHREIGEYVVGKGINKLYTIGPMGEWIHAGAEEAGISPLHFASKEEAISILDRDGDANVVLLVKASRSLSLEIIVKRLVEGEQGKNNG</sequence>
<evidence type="ECO:0000313" key="16">
    <source>
        <dbReference type="Proteomes" id="UP000661691"/>
    </source>
</evidence>
<evidence type="ECO:0000259" key="14">
    <source>
        <dbReference type="Pfam" id="PF08245"/>
    </source>
</evidence>
<comment type="pathway">
    <text evidence="10 11">Cell wall biogenesis; peptidoglycan biosynthesis.</text>
</comment>
<dbReference type="GO" id="GO:0047480">
    <property type="term" value="F:UDP-N-acetylmuramoyl-tripeptide-D-alanyl-D-alanine ligase activity"/>
    <property type="evidence" value="ECO:0007669"/>
    <property type="project" value="UniProtKB-UniRule"/>
</dbReference>
<evidence type="ECO:0000256" key="3">
    <source>
        <dbReference type="ARBA" id="ARBA00022618"/>
    </source>
</evidence>
<dbReference type="SUPFAM" id="SSF53623">
    <property type="entry name" value="MurD-like peptide ligases, catalytic domain"/>
    <property type="match status" value="1"/>
</dbReference>
<protein>
    <recommendedName>
        <fullName evidence="10 11">UDP-N-acetylmuramoyl-tripeptide--D-alanyl-D-alanine ligase</fullName>
        <ecNumber evidence="10 11">6.3.2.10</ecNumber>
    </recommendedName>
    <alternativeName>
        <fullName evidence="10">D-alanyl-D-alanine-adding enzyme</fullName>
    </alternativeName>
</protein>
<feature type="domain" description="Mur ligase N-terminal catalytic" evidence="12">
    <location>
        <begin position="29"/>
        <end position="103"/>
    </location>
</feature>
<dbReference type="InterPro" id="IPR036615">
    <property type="entry name" value="Mur_ligase_C_dom_sf"/>
</dbReference>
<organism evidence="15 16">
    <name type="scientific">Polycladospora coralii</name>
    <dbReference type="NCBI Taxonomy" id="2771432"/>
    <lineage>
        <taxon>Bacteria</taxon>
        <taxon>Bacillati</taxon>
        <taxon>Bacillota</taxon>
        <taxon>Bacilli</taxon>
        <taxon>Bacillales</taxon>
        <taxon>Thermoactinomycetaceae</taxon>
        <taxon>Polycladospora</taxon>
    </lineage>
</organism>
<evidence type="ECO:0000259" key="12">
    <source>
        <dbReference type="Pfam" id="PF01225"/>
    </source>
</evidence>
<dbReference type="GO" id="GO:0005524">
    <property type="term" value="F:ATP binding"/>
    <property type="evidence" value="ECO:0007669"/>
    <property type="project" value="UniProtKB-UniRule"/>
</dbReference>
<evidence type="ECO:0000256" key="11">
    <source>
        <dbReference type="RuleBase" id="RU004136"/>
    </source>
</evidence>
<proteinExistence type="inferred from homology"/>
<dbReference type="NCBIfam" id="TIGR01143">
    <property type="entry name" value="murF"/>
    <property type="match status" value="1"/>
</dbReference>